<accession>A0A2M9DEB2</accession>
<dbReference type="Proteomes" id="UP000187266">
    <property type="component" value="Chromosome"/>
</dbReference>
<name>A0A1U7DGY7_9RHOB</name>
<dbReference type="Gene3D" id="2.170.16.10">
    <property type="entry name" value="Hedgehog/Intein (Hint) domain"/>
    <property type="match status" value="1"/>
</dbReference>
<dbReference type="EMBL" id="CP019124">
    <property type="protein sequence ID" value="APX89264.1"/>
    <property type="molecule type" value="Genomic_DNA"/>
</dbReference>
<organism evidence="1 2">
    <name type="scientific">Brevirhabdus pacifica</name>
    <dbReference type="NCBI Taxonomy" id="1267768"/>
    <lineage>
        <taxon>Bacteria</taxon>
        <taxon>Pseudomonadati</taxon>
        <taxon>Pseudomonadota</taxon>
        <taxon>Alphaproteobacteria</taxon>
        <taxon>Rhodobacterales</taxon>
        <taxon>Paracoccaceae</taxon>
        <taxon>Brevirhabdus</taxon>
    </lineage>
</organism>
<dbReference type="SUPFAM" id="SSF51294">
    <property type="entry name" value="Hedgehog/intein (Hint) domain"/>
    <property type="match status" value="1"/>
</dbReference>
<protein>
    <submittedName>
        <fullName evidence="1">Hemolysin-type calcium-binding protein</fullName>
    </submittedName>
</protein>
<gene>
    <name evidence="1" type="ORF">BV394_05640</name>
</gene>
<keyword evidence="2" id="KW-1185">Reference proteome</keyword>
<dbReference type="STRING" id="1267768.BV394_05640"/>
<evidence type="ECO:0000313" key="2">
    <source>
        <dbReference type="Proteomes" id="UP000187266"/>
    </source>
</evidence>
<sequence>MTTGLAGTYVIRWQQAEIDGVACPSTTAVCDGATWRWSGRAIRVDGPDHVVLRGDINERLRLRRRASRSLRRLLAPELSIARPGPAFDEGDPLFDAGFVLTDGRHTYPATFIRLREGLPPLVMFNDRLPRPDVDHWVVRRVGDDAPVRRTTDFGGGVICFTESTRIDTPDGPRLVQELEAGDWVRTKDNGAQQIVWRGHRRMSGARLYAMPELRPVRIAAGALGDRRPDGDLLVSPQHRVMVRGPLARALFNEPEVLVAAEHLLNDRSVTVEYNLSETVYHHLMFDRHQVLWANGVECESFHPANTTLKTIEEDQREQLLNVFPGLEQDLMSYGEMARRDLSRSEAAILLHGIDHRH</sequence>
<accession>A0A1U7DGY7</accession>
<dbReference type="InterPro" id="IPR036844">
    <property type="entry name" value="Hint_dom_sf"/>
</dbReference>
<dbReference type="AlphaFoldDB" id="A0A1U7DGY7"/>
<evidence type="ECO:0000313" key="1">
    <source>
        <dbReference type="EMBL" id="APX89264.1"/>
    </source>
</evidence>
<dbReference type="Pfam" id="PF13403">
    <property type="entry name" value="Hint_2"/>
    <property type="match status" value="1"/>
</dbReference>
<dbReference type="InterPro" id="IPR028992">
    <property type="entry name" value="Hedgehog/Intein_dom"/>
</dbReference>
<proteinExistence type="predicted"/>
<dbReference type="OrthoDB" id="6305173at2"/>
<reference evidence="1 2" key="1">
    <citation type="submission" date="2017-01" db="EMBL/GenBank/DDBJ databases">
        <title>Genomic analysis of Xuhuaishuia manganoxidans DY6-4.</title>
        <authorList>
            <person name="Wang X."/>
        </authorList>
    </citation>
    <scope>NUCLEOTIDE SEQUENCE [LARGE SCALE GENOMIC DNA]</scope>
    <source>
        <strain evidence="1 2">DY6-4</strain>
    </source>
</reference>